<protein>
    <recommendedName>
        <fullName evidence="6">Calpain catalytic domain-containing protein</fullName>
    </recommendedName>
</protein>
<comment type="similarity">
    <text evidence="1">Belongs to the peptidase C2 family.</text>
</comment>
<dbReference type="InterPro" id="IPR022683">
    <property type="entry name" value="Calpain_III"/>
</dbReference>
<dbReference type="Proteomes" id="UP000077115">
    <property type="component" value="Unassembled WGS sequence"/>
</dbReference>
<dbReference type="InterPro" id="IPR038765">
    <property type="entry name" value="Papain-like_cys_pep_sf"/>
</dbReference>
<evidence type="ECO:0000256" key="2">
    <source>
        <dbReference type="ARBA" id="ARBA00022670"/>
    </source>
</evidence>
<dbReference type="SUPFAM" id="SSF49758">
    <property type="entry name" value="Calpain large subunit, middle domain (domain III)"/>
    <property type="match status" value="1"/>
</dbReference>
<gene>
    <name evidence="7" type="ORF">BDEG_21314</name>
</gene>
<dbReference type="SUPFAM" id="SSF54001">
    <property type="entry name" value="Cysteine proteinases"/>
    <property type="match status" value="1"/>
</dbReference>
<reference evidence="7 8" key="1">
    <citation type="submission" date="2006-10" db="EMBL/GenBank/DDBJ databases">
        <title>The Genome Sequence of Batrachochytrium dendrobatidis JEL423.</title>
        <authorList>
            <consortium name="The Broad Institute Genome Sequencing Platform"/>
            <person name="Birren B."/>
            <person name="Lander E."/>
            <person name="Galagan J."/>
            <person name="Cuomo C."/>
            <person name="Devon K."/>
            <person name="Jaffe D."/>
            <person name="Butler J."/>
            <person name="Alvarez P."/>
            <person name="Gnerre S."/>
            <person name="Grabherr M."/>
            <person name="Kleber M."/>
            <person name="Mauceli E."/>
            <person name="Brockman W."/>
            <person name="Young S."/>
            <person name="LaButti K."/>
            <person name="Sykes S."/>
            <person name="DeCaprio D."/>
            <person name="Crawford M."/>
            <person name="Koehrsen M."/>
            <person name="Engels R."/>
            <person name="Montgomery P."/>
            <person name="Pearson M."/>
            <person name="Howarth C."/>
            <person name="Larson L."/>
            <person name="White J."/>
            <person name="O'Leary S."/>
            <person name="Kodira C."/>
            <person name="Zeng Q."/>
            <person name="Yandava C."/>
            <person name="Alvarado L."/>
            <person name="Longcore J."/>
            <person name="James T."/>
        </authorList>
    </citation>
    <scope>NUCLEOTIDE SEQUENCE [LARGE SCALE GENOMIC DNA]</scope>
    <source>
        <strain evidence="7 8">JEL423</strain>
    </source>
</reference>
<dbReference type="CDD" id="cd00030">
    <property type="entry name" value="C2"/>
    <property type="match status" value="1"/>
</dbReference>
<dbReference type="EMBL" id="DS022300">
    <property type="protein sequence ID" value="OAJ37272.1"/>
    <property type="molecule type" value="Genomic_DNA"/>
</dbReference>
<accession>A0A177WC04</accession>
<dbReference type="SMART" id="SM00720">
    <property type="entry name" value="calpain_III"/>
    <property type="match status" value="1"/>
</dbReference>
<dbReference type="VEuPathDB" id="FungiDB:BDEG_21314"/>
<reference evidence="7 8" key="2">
    <citation type="submission" date="2016-05" db="EMBL/GenBank/DDBJ databases">
        <title>Lineage-specific infection strategies underlie the spectrum of fungal disease in amphibians.</title>
        <authorList>
            <person name="Cuomo C.A."/>
            <person name="Farrer R.A."/>
            <person name="James T."/>
            <person name="Longcore J."/>
            <person name="Birren B."/>
        </authorList>
    </citation>
    <scope>NUCLEOTIDE SEQUENCE [LARGE SCALE GENOMIC DNA]</scope>
    <source>
        <strain evidence="7 8">JEL423</strain>
    </source>
</reference>
<dbReference type="PRINTS" id="PR00704">
    <property type="entry name" value="CALPAIN"/>
</dbReference>
<evidence type="ECO:0000313" key="8">
    <source>
        <dbReference type="Proteomes" id="UP000077115"/>
    </source>
</evidence>
<organism evidence="7 8">
    <name type="scientific">Batrachochytrium dendrobatidis (strain JEL423)</name>
    <dbReference type="NCBI Taxonomy" id="403673"/>
    <lineage>
        <taxon>Eukaryota</taxon>
        <taxon>Fungi</taxon>
        <taxon>Fungi incertae sedis</taxon>
        <taxon>Chytridiomycota</taxon>
        <taxon>Chytridiomycota incertae sedis</taxon>
        <taxon>Chytridiomycetes</taxon>
        <taxon>Rhizophydiales</taxon>
        <taxon>Rhizophydiales incertae sedis</taxon>
        <taxon>Batrachochytrium</taxon>
    </lineage>
</organism>
<keyword evidence="3" id="KW-0378">Hydrolase</keyword>
<dbReference type="AlphaFoldDB" id="A0A177WC04"/>
<dbReference type="InterPro" id="IPR022684">
    <property type="entry name" value="Calpain_cysteine_protease"/>
</dbReference>
<dbReference type="GO" id="GO:0004198">
    <property type="term" value="F:calcium-dependent cysteine-type endopeptidase activity"/>
    <property type="evidence" value="ECO:0007669"/>
    <property type="project" value="InterPro"/>
</dbReference>
<evidence type="ECO:0000256" key="3">
    <source>
        <dbReference type="ARBA" id="ARBA00022801"/>
    </source>
</evidence>
<dbReference type="InterPro" id="IPR001300">
    <property type="entry name" value="Peptidase_C2_calpain_cat"/>
</dbReference>
<name>A0A177WC04_BATDL</name>
<dbReference type="Gene3D" id="3.90.70.10">
    <property type="entry name" value="Cysteine proteinases"/>
    <property type="match status" value="1"/>
</dbReference>
<dbReference type="PANTHER" id="PTHR10183">
    <property type="entry name" value="CALPAIN"/>
    <property type="match status" value="1"/>
</dbReference>
<dbReference type="STRING" id="403673.A0A177WC04"/>
<dbReference type="PROSITE" id="PS50203">
    <property type="entry name" value="CALPAIN_CAT"/>
    <property type="match status" value="1"/>
</dbReference>
<comment type="caution">
    <text evidence="5">Lacks conserved residue(s) required for the propagation of feature annotation.</text>
</comment>
<feature type="domain" description="Calpain catalytic" evidence="6">
    <location>
        <begin position="1"/>
        <end position="154"/>
    </location>
</feature>
<dbReference type="GO" id="GO:0006508">
    <property type="term" value="P:proteolysis"/>
    <property type="evidence" value="ECO:0007669"/>
    <property type="project" value="UniProtKB-KW"/>
</dbReference>
<evidence type="ECO:0000256" key="4">
    <source>
        <dbReference type="ARBA" id="ARBA00022807"/>
    </source>
</evidence>
<dbReference type="InterPro" id="IPR036213">
    <property type="entry name" value="Calpain_III_sf"/>
</dbReference>
<sequence>MHKCIADLTGNIPEQIDLSVFSQDALSEDSMQLFNAMDSLMRGGALISCFFQKSNPFGNACTDDLCSDMYAVTKVFYTHIKTSLFHKKTVPVVQIYKPFLNQSSSVSHTSPDWPSILAKERKQLNLSIGQDGQFTVLLLDFLREFSTMIICRMFDQPNRSLISRRVISGRYYGRWSKADKSDGGSLSYPYTVCNNPQFLLDIRKSSEVIFYLQRRHANHPTHSSDISIGLIILKVEENRDFRITDLNYQQCHVSNYTSHTEVFCRCILKEGRYVVIPTTYRSGQEGDFFIRFYTLIAGSQFCPLIRHSPQSMIMGFLSSQTRQSHHGMHSKSNTFRIEIVSCNVQAAAVLNISAASSNTALDFDQPKPPLLHLMYISKIEASLITSSSKASSISNSSTLISNSYCIVRCSEESSLSSHTTRRSQTTSNCDILNSFVFGIRNITNATIKVELWSVSETLIDKLVGYTSIDVAEFASPHLVGTMNEFSRTIFARNKTDSSNWCITMRVKYDGLPVSK</sequence>
<dbReference type="PANTHER" id="PTHR10183:SF379">
    <property type="entry name" value="CALPAIN-5"/>
    <property type="match status" value="1"/>
</dbReference>
<evidence type="ECO:0000256" key="5">
    <source>
        <dbReference type="PROSITE-ProRule" id="PRU00239"/>
    </source>
</evidence>
<evidence type="ECO:0000259" key="6">
    <source>
        <dbReference type="PROSITE" id="PS50203"/>
    </source>
</evidence>
<dbReference type="OrthoDB" id="167576at2759"/>
<evidence type="ECO:0000256" key="1">
    <source>
        <dbReference type="ARBA" id="ARBA00007623"/>
    </source>
</evidence>
<dbReference type="InterPro" id="IPR022682">
    <property type="entry name" value="Calpain_domain_III"/>
</dbReference>
<dbReference type="Pfam" id="PF00648">
    <property type="entry name" value="Peptidase_C2"/>
    <property type="match status" value="1"/>
</dbReference>
<keyword evidence="2" id="KW-0645">Protease</keyword>
<dbReference type="eggNOG" id="KOG0045">
    <property type="taxonomic scope" value="Eukaryota"/>
</dbReference>
<keyword evidence="4" id="KW-0788">Thiol protease</keyword>
<evidence type="ECO:0000313" key="7">
    <source>
        <dbReference type="EMBL" id="OAJ37272.1"/>
    </source>
</evidence>
<dbReference type="Pfam" id="PF01067">
    <property type="entry name" value="Calpain_III"/>
    <property type="match status" value="1"/>
</dbReference>
<proteinExistence type="inferred from homology"/>
<dbReference type="Gene3D" id="2.60.120.380">
    <property type="match status" value="1"/>
</dbReference>